<evidence type="ECO:0000313" key="8">
    <source>
        <dbReference type="Proteomes" id="UP000245168"/>
    </source>
</evidence>
<dbReference type="InterPro" id="IPR041382">
    <property type="entry name" value="SH3_16"/>
</dbReference>
<reference evidence="8" key="1">
    <citation type="submission" date="2018-05" db="EMBL/GenBank/DDBJ databases">
        <authorList>
            <person name="Liu B.-T."/>
        </authorList>
    </citation>
    <scope>NUCLEOTIDE SEQUENCE [LARGE SCALE GENOMIC DNA]</scope>
    <source>
        <strain evidence="8">WD6-1</strain>
    </source>
</reference>
<evidence type="ECO:0000256" key="2">
    <source>
        <dbReference type="ARBA" id="ARBA00022670"/>
    </source>
</evidence>
<dbReference type="InterPro" id="IPR051794">
    <property type="entry name" value="PG_Endopeptidase_C40"/>
</dbReference>
<dbReference type="Gene3D" id="3.90.1720.10">
    <property type="entry name" value="endopeptidase domain like (from Nostoc punctiforme)"/>
    <property type="match status" value="1"/>
</dbReference>
<dbReference type="OrthoDB" id="9813368at2"/>
<keyword evidence="2" id="KW-0645">Protease</keyword>
<evidence type="ECO:0000256" key="5">
    <source>
        <dbReference type="SAM" id="MobiDB-lite"/>
    </source>
</evidence>
<dbReference type="InterPro" id="IPR000064">
    <property type="entry name" value="NLP_P60_dom"/>
</dbReference>
<dbReference type="InterPro" id="IPR038765">
    <property type="entry name" value="Papain-like_cys_pep_sf"/>
</dbReference>
<keyword evidence="3" id="KW-0378">Hydrolase</keyword>
<comment type="similarity">
    <text evidence="1">Belongs to the peptidase C40 family.</text>
</comment>
<dbReference type="AlphaFoldDB" id="A0A2U2BXN6"/>
<gene>
    <name evidence="7" type="ORF">DDZ18_04060</name>
</gene>
<feature type="domain" description="NlpC/P60" evidence="6">
    <location>
        <begin position="127"/>
        <end position="256"/>
    </location>
</feature>
<dbReference type="Pfam" id="PF18348">
    <property type="entry name" value="SH3_16"/>
    <property type="match status" value="1"/>
</dbReference>
<keyword evidence="8" id="KW-1185">Reference proteome</keyword>
<accession>A0A2U2BXN6</accession>
<comment type="caution">
    <text evidence="7">The sequence shown here is derived from an EMBL/GenBank/DDBJ whole genome shotgun (WGS) entry which is preliminary data.</text>
</comment>
<sequence length="256" mass="27926">MAEEYQVTAGVAPLRRRPEPDAPLDTQMLAGEIFEVDREENGWAHGAARLDGYEGWAPMDALSAPALIPTHRVSALRTYVFSEPDLKSAPRALVSLNGKISAGRREGRFVEAQRLGWVFEGHLAALGATERDYVAVAERFVYAPYLWGGKESVGLDCSGLVQTALEAAGVACPRDSGDQEAWAKARWSPVPVTERLTGLMRGDLVFWPGHVGIMTDSTRLLHANAHHMATRIEPLATAAKRIAHHHAPISGIYRMA</sequence>
<dbReference type="Pfam" id="PF00877">
    <property type="entry name" value="NLPC_P60"/>
    <property type="match status" value="1"/>
</dbReference>
<name>A0A2U2BXN6_9PROT</name>
<dbReference type="EMBL" id="QEXV01000001">
    <property type="protein sequence ID" value="PWE18775.1"/>
    <property type="molecule type" value="Genomic_DNA"/>
</dbReference>
<organism evidence="7 8">
    <name type="scientific">Marinicauda salina</name>
    <dbReference type="NCBI Taxonomy" id="2135793"/>
    <lineage>
        <taxon>Bacteria</taxon>
        <taxon>Pseudomonadati</taxon>
        <taxon>Pseudomonadota</taxon>
        <taxon>Alphaproteobacteria</taxon>
        <taxon>Maricaulales</taxon>
        <taxon>Maricaulaceae</taxon>
        <taxon>Marinicauda</taxon>
    </lineage>
</organism>
<dbReference type="GO" id="GO:0008234">
    <property type="term" value="F:cysteine-type peptidase activity"/>
    <property type="evidence" value="ECO:0007669"/>
    <property type="project" value="UniProtKB-KW"/>
</dbReference>
<evidence type="ECO:0000256" key="4">
    <source>
        <dbReference type="ARBA" id="ARBA00022807"/>
    </source>
</evidence>
<feature type="region of interest" description="Disordered" evidence="5">
    <location>
        <begin position="1"/>
        <end position="22"/>
    </location>
</feature>
<evidence type="ECO:0000313" key="7">
    <source>
        <dbReference type="EMBL" id="PWE18775.1"/>
    </source>
</evidence>
<evidence type="ECO:0000256" key="3">
    <source>
        <dbReference type="ARBA" id="ARBA00022801"/>
    </source>
</evidence>
<evidence type="ECO:0000259" key="6">
    <source>
        <dbReference type="PROSITE" id="PS51935"/>
    </source>
</evidence>
<protein>
    <recommendedName>
        <fullName evidence="6">NlpC/P60 domain-containing protein</fullName>
    </recommendedName>
</protein>
<dbReference type="Proteomes" id="UP000245168">
    <property type="component" value="Unassembled WGS sequence"/>
</dbReference>
<dbReference type="SUPFAM" id="SSF54001">
    <property type="entry name" value="Cysteine proteinases"/>
    <property type="match status" value="1"/>
</dbReference>
<dbReference type="PANTHER" id="PTHR47359:SF3">
    <property type="entry name" value="NLP_P60 DOMAIN-CONTAINING PROTEIN-RELATED"/>
    <property type="match status" value="1"/>
</dbReference>
<proteinExistence type="inferred from homology"/>
<dbReference type="PANTHER" id="PTHR47359">
    <property type="entry name" value="PEPTIDOGLYCAN DL-ENDOPEPTIDASE CWLO"/>
    <property type="match status" value="1"/>
</dbReference>
<evidence type="ECO:0000256" key="1">
    <source>
        <dbReference type="ARBA" id="ARBA00007074"/>
    </source>
</evidence>
<dbReference type="Gene3D" id="2.30.30.40">
    <property type="entry name" value="SH3 Domains"/>
    <property type="match status" value="1"/>
</dbReference>
<keyword evidence="4" id="KW-0788">Thiol protease</keyword>
<dbReference type="RefSeq" id="WP_109252049.1">
    <property type="nucleotide sequence ID" value="NZ_QEXV01000001.1"/>
</dbReference>
<dbReference type="GO" id="GO:0006508">
    <property type="term" value="P:proteolysis"/>
    <property type="evidence" value="ECO:0007669"/>
    <property type="project" value="UniProtKB-KW"/>
</dbReference>
<dbReference type="PROSITE" id="PS51935">
    <property type="entry name" value="NLPC_P60"/>
    <property type="match status" value="1"/>
</dbReference>